<comment type="subcellular location">
    <subcellularLocation>
        <location evidence="1 7">Cell membrane</location>
        <topology evidence="1 7">Multi-pass membrane protein</topology>
    </subcellularLocation>
</comment>
<keyword evidence="3 7" id="KW-1003">Cell membrane</keyword>
<dbReference type="PANTHER" id="PTHR30353:SF15">
    <property type="entry name" value="INNER MEMBRANE PROTEIN YABI"/>
    <property type="match status" value="1"/>
</dbReference>
<evidence type="ECO:0000259" key="9">
    <source>
        <dbReference type="Pfam" id="PF09335"/>
    </source>
</evidence>
<dbReference type="InterPro" id="IPR032818">
    <property type="entry name" value="DedA-like"/>
</dbReference>
<evidence type="ECO:0000256" key="6">
    <source>
        <dbReference type="ARBA" id="ARBA00023136"/>
    </source>
</evidence>
<gene>
    <name evidence="10" type="ORF">GCM10009760_31620</name>
</gene>
<comment type="similarity">
    <text evidence="2 7">Belongs to the DedA family.</text>
</comment>
<dbReference type="Pfam" id="PF09335">
    <property type="entry name" value="VTT_dom"/>
    <property type="match status" value="1"/>
</dbReference>
<keyword evidence="5 7" id="KW-1133">Transmembrane helix</keyword>
<dbReference type="Proteomes" id="UP001422759">
    <property type="component" value="Unassembled WGS sequence"/>
</dbReference>
<accession>A0ABP5LD90</accession>
<evidence type="ECO:0000256" key="3">
    <source>
        <dbReference type="ARBA" id="ARBA00022475"/>
    </source>
</evidence>
<evidence type="ECO:0000256" key="4">
    <source>
        <dbReference type="ARBA" id="ARBA00022692"/>
    </source>
</evidence>
<organism evidence="10 11">
    <name type="scientific">Kitasatospora kazusensis</name>
    <dbReference type="NCBI Taxonomy" id="407974"/>
    <lineage>
        <taxon>Bacteria</taxon>
        <taxon>Bacillati</taxon>
        <taxon>Actinomycetota</taxon>
        <taxon>Actinomycetes</taxon>
        <taxon>Kitasatosporales</taxon>
        <taxon>Streptomycetaceae</taxon>
        <taxon>Kitasatospora</taxon>
    </lineage>
</organism>
<dbReference type="RefSeq" id="WP_344465263.1">
    <property type="nucleotide sequence ID" value="NZ_BAAANT010000015.1"/>
</dbReference>
<evidence type="ECO:0000313" key="11">
    <source>
        <dbReference type="Proteomes" id="UP001422759"/>
    </source>
</evidence>
<protein>
    <recommendedName>
        <fullName evidence="9">VTT domain-containing protein</fullName>
    </recommendedName>
</protein>
<proteinExistence type="inferred from homology"/>
<keyword evidence="6 7" id="KW-0472">Membrane</keyword>
<reference evidence="11" key="1">
    <citation type="journal article" date="2019" name="Int. J. Syst. Evol. Microbiol.">
        <title>The Global Catalogue of Microorganisms (GCM) 10K type strain sequencing project: providing services to taxonomists for standard genome sequencing and annotation.</title>
        <authorList>
            <consortium name="The Broad Institute Genomics Platform"/>
            <consortium name="The Broad Institute Genome Sequencing Center for Infectious Disease"/>
            <person name="Wu L."/>
            <person name="Ma J."/>
        </authorList>
    </citation>
    <scope>NUCLEOTIDE SEQUENCE [LARGE SCALE GENOMIC DNA]</scope>
    <source>
        <strain evidence="11">JCM 14560</strain>
    </source>
</reference>
<feature type="domain" description="VTT" evidence="9">
    <location>
        <begin position="36"/>
        <end position="160"/>
    </location>
</feature>
<dbReference type="InterPro" id="IPR032816">
    <property type="entry name" value="VTT_dom"/>
</dbReference>
<feature type="transmembrane region" description="Helical" evidence="7">
    <location>
        <begin position="30"/>
        <end position="49"/>
    </location>
</feature>
<feature type="transmembrane region" description="Helical" evidence="7">
    <location>
        <begin position="55"/>
        <end position="75"/>
    </location>
</feature>
<evidence type="ECO:0000313" key="10">
    <source>
        <dbReference type="EMBL" id="GAA2144272.1"/>
    </source>
</evidence>
<keyword evidence="4 7" id="KW-0812">Transmembrane</keyword>
<evidence type="ECO:0000256" key="2">
    <source>
        <dbReference type="ARBA" id="ARBA00010792"/>
    </source>
</evidence>
<dbReference type="EMBL" id="BAAANT010000015">
    <property type="protein sequence ID" value="GAA2144272.1"/>
    <property type="molecule type" value="Genomic_DNA"/>
</dbReference>
<feature type="transmembrane region" description="Helical" evidence="7">
    <location>
        <begin position="173"/>
        <end position="192"/>
    </location>
</feature>
<evidence type="ECO:0000256" key="7">
    <source>
        <dbReference type="RuleBase" id="RU367016"/>
    </source>
</evidence>
<evidence type="ECO:0000256" key="8">
    <source>
        <dbReference type="SAM" id="MobiDB-lite"/>
    </source>
</evidence>
<comment type="caution">
    <text evidence="10">The sequence shown here is derived from an EMBL/GenBank/DDBJ whole genome shotgun (WGS) entry which is preliminary data.</text>
</comment>
<dbReference type="PANTHER" id="PTHR30353">
    <property type="entry name" value="INNER MEMBRANE PROTEIN DEDA-RELATED"/>
    <property type="match status" value="1"/>
</dbReference>
<keyword evidence="11" id="KW-1185">Reference proteome</keyword>
<feature type="region of interest" description="Disordered" evidence="8">
    <location>
        <begin position="198"/>
        <end position="237"/>
    </location>
</feature>
<feature type="transmembrane region" description="Helical" evidence="7">
    <location>
        <begin position="143"/>
        <end position="161"/>
    </location>
</feature>
<feature type="transmembrane region" description="Helical" evidence="7">
    <location>
        <begin position="6"/>
        <end position="25"/>
    </location>
</feature>
<evidence type="ECO:0000256" key="5">
    <source>
        <dbReference type="ARBA" id="ARBA00022989"/>
    </source>
</evidence>
<evidence type="ECO:0000256" key="1">
    <source>
        <dbReference type="ARBA" id="ARBA00004651"/>
    </source>
</evidence>
<sequence>MNSITHWLAGLSGPVVYAVVAGLVFLEDGFFVGVVLPGESAVVVGGVIARQGAVSVYWLCALVVVAAVAGDFVGYEIGRRSGPRITGSRLLRGRAERVAAARELMRRRGAGAVFFGRFIAFVRTMVPGLAGLSRMPYGRFVRYNALGALFWGVGFTMLGYYAGDAYTRVEQLLGRFVALGFALVLLAVAVGWQVRRRRARRREAAPPAGDDPGGPGDPDGPDDPEIPGKRSVNTSQK</sequence>
<name>A0ABP5LD90_9ACTN</name>